<feature type="domain" description="Aminoglycoside phosphotransferase" evidence="7">
    <location>
        <begin position="93"/>
        <end position="301"/>
    </location>
</feature>
<accession>A0A165AK89</accession>
<dbReference type="InterPro" id="IPR011009">
    <property type="entry name" value="Kinase-like_dom_sf"/>
</dbReference>
<sequence length="547" mass="61471">MATKFELEDFIPFLNKHDPHHQYSIEKLVGGMINVTVRATKQSISPSTSVPSHDDSEPPSRFPAQSLVLKYAPPYIAGVGLAMPFSQRRQSIEAAALALFDGPLSHLRSHDISIPTLHIYDEKEHILVIEDLGKVETIEDWLQKSPTLAQCVEVGTRLGRFLVNLHMSPLTDPERFEFPDKNELIKAGIVDTIPDYLNKMDIPDADLVHGIIAKSFAERTSAPARTVFSVGDLWPPSVLLNESGSKIGIIDWEFAGLGAPLQDMAQFAAHLHLLLLTADPACAERVRVFLKALHETYGQTSREMKAPWLSPESIEQHIRAAWILHAREMINNAAEREWPGCIPLTAEGFLACQKRRALAKVAVEYALATQLGDAEFRERWQKELVLRPLYTRNTNRAKQNIQESAFEHGIHSGGWTVFKRQRGLMLSLTSIPSSPILRGFARNIASTTSSAAQIVQKKYPYFVPRNSRGSLSVYTDIRNDGSRYWVTIRNIDGNATALREDLHKTLFPPDSEEALRLRTTLLHSKHLLISGGRWKHAVIDWLQKRGF</sequence>
<evidence type="ECO:0000256" key="6">
    <source>
        <dbReference type="ARBA" id="ARBA00035191"/>
    </source>
</evidence>
<dbReference type="GO" id="GO:0006412">
    <property type="term" value="P:translation"/>
    <property type="evidence" value="ECO:0007669"/>
    <property type="project" value="InterPro"/>
</dbReference>
<dbReference type="InterPro" id="IPR002575">
    <property type="entry name" value="Aminoglycoside_PTrfase"/>
</dbReference>
<evidence type="ECO:0000313" key="8">
    <source>
        <dbReference type="EMBL" id="KZS99143.1"/>
    </source>
</evidence>
<organism evidence="8 9">
    <name type="scientific">Sistotremastrum niveocremeum HHB9708</name>
    <dbReference type="NCBI Taxonomy" id="1314777"/>
    <lineage>
        <taxon>Eukaryota</taxon>
        <taxon>Fungi</taxon>
        <taxon>Dikarya</taxon>
        <taxon>Basidiomycota</taxon>
        <taxon>Agaricomycotina</taxon>
        <taxon>Agaricomycetes</taxon>
        <taxon>Sistotremastrales</taxon>
        <taxon>Sistotremastraceae</taxon>
        <taxon>Sertulicium</taxon>
        <taxon>Sertulicium niveocremeum</taxon>
    </lineage>
</organism>
<dbReference type="AlphaFoldDB" id="A0A165AK89"/>
<comment type="similarity">
    <text evidence="2">Belongs to the mitochondrion-specific ribosomal protein mL49 family.</text>
</comment>
<dbReference type="GO" id="GO:0005762">
    <property type="term" value="C:mitochondrial large ribosomal subunit"/>
    <property type="evidence" value="ECO:0007669"/>
    <property type="project" value="TreeGrafter"/>
</dbReference>
<protein>
    <recommendedName>
        <fullName evidence="6">Large ribosomal subunit protein mL49</fullName>
    </recommendedName>
</protein>
<dbReference type="SUPFAM" id="SSF56112">
    <property type="entry name" value="Protein kinase-like (PK-like)"/>
    <property type="match status" value="1"/>
</dbReference>
<dbReference type="OrthoDB" id="25129at2759"/>
<evidence type="ECO:0000259" key="7">
    <source>
        <dbReference type="Pfam" id="PF01636"/>
    </source>
</evidence>
<dbReference type="Gene3D" id="3.30.780.10">
    <property type="entry name" value="SUI1-like domain"/>
    <property type="match status" value="1"/>
</dbReference>
<evidence type="ECO:0000313" key="9">
    <source>
        <dbReference type="Proteomes" id="UP000076722"/>
    </source>
</evidence>
<comment type="subcellular location">
    <subcellularLocation>
        <location evidence="1">Mitochondrion</location>
    </subcellularLocation>
</comment>
<evidence type="ECO:0000256" key="5">
    <source>
        <dbReference type="ARBA" id="ARBA00023274"/>
    </source>
</evidence>
<dbReference type="PANTHER" id="PTHR13477">
    <property type="entry name" value="MITOCHONDRIAL 39S RIBOSOMAL PROTEIN L49"/>
    <property type="match status" value="1"/>
</dbReference>
<dbReference type="InterPro" id="IPR007740">
    <property type="entry name" value="Ribosomal_mL49"/>
</dbReference>
<dbReference type="Gene3D" id="3.30.200.20">
    <property type="entry name" value="Phosphorylase Kinase, domain 1"/>
    <property type="match status" value="1"/>
</dbReference>
<proteinExistence type="inferred from homology"/>
<reference evidence="8 9" key="1">
    <citation type="journal article" date="2016" name="Mol. Biol. Evol.">
        <title>Comparative Genomics of Early-Diverging Mushroom-Forming Fungi Provides Insights into the Origins of Lignocellulose Decay Capabilities.</title>
        <authorList>
            <person name="Nagy L.G."/>
            <person name="Riley R."/>
            <person name="Tritt A."/>
            <person name="Adam C."/>
            <person name="Daum C."/>
            <person name="Floudas D."/>
            <person name="Sun H."/>
            <person name="Yadav J.S."/>
            <person name="Pangilinan J."/>
            <person name="Larsson K.H."/>
            <person name="Matsuura K."/>
            <person name="Barry K."/>
            <person name="Labutti K."/>
            <person name="Kuo R."/>
            <person name="Ohm R.A."/>
            <person name="Bhattacharya S.S."/>
            <person name="Shirouzu T."/>
            <person name="Yoshinaga Y."/>
            <person name="Martin F.M."/>
            <person name="Grigoriev I.V."/>
            <person name="Hibbett D.S."/>
        </authorList>
    </citation>
    <scope>NUCLEOTIDE SEQUENCE [LARGE SCALE GENOMIC DNA]</scope>
    <source>
        <strain evidence="8 9">HHB9708</strain>
    </source>
</reference>
<dbReference type="PANTHER" id="PTHR13477:SF0">
    <property type="entry name" value="LARGE RIBOSOMAL SUBUNIT PROTEIN ML49"/>
    <property type="match status" value="1"/>
</dbReference>
<keyword evidence="9" id="KW-1185">Reference proteome</keyword>
<evidence type="ECO:0000256" key="2">
    <source>
        <dbReference type="ARBA" id="ARBA00005677"/>
    </source>
</evidence>
<evidence type="ECO:0000256" key="3">
    <source>
        <dbReference type="ARBA" id="ARBA00022980"/>
    </source>
</evidence>
<dbReference type="GO" id="GO:0003735">
    <property type="term" value="F:structural constituent of ribosome"/>
    <property type="evidence" value="ECO:0007669"/>
    <property type="project" value="InterPro"/>
</dbReference>
<evidence type="ECO:0000256" key="1">
    <source>
        <dbReference type="ARBA" id="ARBA00004173"/>
    </source>
</evidence>
<dbReference type="Gene3D" id="3.90.1200.10">
    <property type="match status" value="1"/>
</dbReference>
<keyword evidence="5" id="KW-0687">Ribonucleoprotein</keyword>
<name>A0A165AK89_9AGAM</name>
<keyword evidence="3" id="KW-0689">Ribosomal protein</keyword>
<gene>
    <name evidence="8" type="ORF">SISNIDRAFT_480717</name>
</gene>
<keyword evidence="4" id="KW-0496">Mitochondrion</keyword>
<dbReference type="Pfam" id="PF05046">
    <property type="entry name" value="Img2"/>
    <property type="match status" value="1"/>
</dbReference>
<evidence type="ECO:0000256" key="4">
    <source>
        <dbReference type="ARBA" id="ARBA00023128"/>
    </source>
</evidence>
<dbReference type="Proteomes" id="UP000076722">
    <property type="component" value="Unassembled WGS sequence"/>
</dbReference>
<dbReference type="EMBL" id="KV419394">
    <property type="protein sequence ID" value="KZS99143.1"/>
    <property type="molecule type" value="Genomic_DNA"/>
</dbReference>
<dbReference type="Pfam" id="PF01636">
    <property type="entry name" value="APH"/>
    <property type="match status" value="1"/>
</dbReference>